<sequence>MKLNDIISRMRTLAAAVLGRGPLVASGPPAPAVELPTAAVESRASEPGPHSLTAGPLAAVPDPELEPLLRRAAQLEGQQEDLAARLADMEARVHDFERRQYRALGELLGECLRLRREYLRLLATRSNAAADRERAQAADAEFEAYRQTTADTAAPPPELDEEAQHELRRLYRAAVMRCHPDRVGEAERQAANTAFLHVQQAYRTHDLAALRRVLAELDAQSVPAAPMPAADAVGDRLRHRVSRLQIEVADLILAVQTLQLSDHYREVLQAGDDDTVFRSARESFEAECAQLRAQIAALGGSAD</sequence>
<evidence type="ECO:0000256" key="1">
    <source>
        <dbReference type="SAM" id="Coils"/>
    </source>
</evidence>
<protein>
    <submittedName>
        <fullName evidence="2">Molecular chaperone DnaJ</fullName>
    </submittedName>
</protein>
<organism evidence="2 3">
    <name type="scientific">Thauera phenolivorans</name>
    <dbReference type="NCBI Taxonomy" id="1792543"/>
    <lineage>
        <taxon>Bacteria</taxon>
        <taxon>Pseudomonadati</taxon>
        <taxon>Pseudomonadota</taxon>
        <taxon>Betaproteobacteria</taxon>
        <taxon>Rhodocyclales</taxon>
        <taxon>Zoogloeaceae</taxon>
        <taxon>Thauera</taxon>
    </lineage>
</organism>
<name>A0A7X7LYG1_9RHOO</name>
<keyword evidence="1" id="KW-0175">Coiled coil</keyword>
<dbReference type="SUPFAM" id="SSF46565">
    <property type="entry name" value="Chaperone J-domain"/>
    <property type="match status" value="1"/>
</dbReference>
<dbReference type="AlphaFoldDB" id="A0A7X7LYG1"/>
<dbReference type="Gene3D" id="1.10.287.110">
    <property type="entry name" value="DnaJ domain"/>
    <property type="match status" value="1"/>
</dbReference>
<proteinExistence type="predicted"/>
<dbReference type="InterPro" id="IPR036869">
    <property type="entry name" value="J_dom_sf"/>
</dbReference>
<feature type="coiled-coil region" evidence="1">
    <location>
        <begin position="72"/>
        <end position="99"/>
    </location>
</feature>
<evidence type="ECO:0000313" key="3">
    <source>
        <dbReference type="Proteomes" id="UP000536534"/>
    </source>
</evidence>
<accession>A0A7X7LYG1</accession>
<evidence type="ECO:0000313" key="2">
    <source>
        <dbReference type="EMBL" id="NLF55711.1"/>
    </source>
</evidence>
<dbReference type="EMBL" id="JAAYYV010000438">
    <property type="protein sequence ID" value="NLF55711.1"/>
    <property type="molecule type" value="Genomic_DNA"/>
</dbReference>
<comment type="caution">
    <text evidence="2">The sequence shown here is derived from an EMBL/GenBank/DDBJ whole genome shotgun (WGS) entry which is preliminary data.</text>
</comment>
<reference evidence="2 3" key="1">
    <citation type="journal article" date="2020" name="Biotechnol. Biofuels">
        <title>New insights from the biogas microbiome by comprehensive genome-resolved metagenomics of nearly 1600 species originating from multiple anaerobic digesters.</title>
        <authorList>
            <person name="Campanaro S."/>
            <person name="Treu L."/>
            <person name="Rodriguez-R L.M."/>
            <person name="Kovalovszki A."/>
            <person name="Ziels R.M."/>
            <person name="Maus I."/>
            <person name="Zhu X."/>
            <person name="Kougias P.G."/>
            <person name="Basile A."/>
            <person name="Luo G."/>
            <person name="Schluter A."/>
            <person name="Konstantinidis K.T."/>
            <person name="Angelidaki I."/>
        </authorList>
    </citation>
    <scope>NUCLEOTIDE SEQUENCE [LARGE SCALE GENOMIC DNA]</scope>
    <source>
        <strain evidence="2">AS06rmzACSIP_256</strain>
    </source>
</reference>
<dbReference type="Proteomes" id="UP000536534">
    <property type="component" value="Unassembled WGS sequence"/>
</dbReference>
<gene>
    <name evidence="2" type="ORF">GX576_15185</name>
</gene>